<dbReference type="EMBL" id="VBWP01000004">
    <property type="protein sequence ID" value="TLG74302.1"/>
    <property type="molecule type" value="Genomic_DNA"/>
</dbReference>
<evidence type="ECO:0000313" key="2">
    <source>
        <dbReference type="EMBL" id="TLG74302.1"/>
    </source>
</evidence>
<proteinExistence type="predicted"/>
<gene>
    <name evidence="2" type="ORF">FEZ08_06235</name>
</gene>
<dbReference type="InParanoid" id="A0A5R8QCS1"/>
<dbReference type="RefSeq" id="WP_138190854.1">
    <property type="nucleotide sequence ID" value="NZ_VBWP01000004.1"/>
</dbReference>
<accession>A0A5R8QCS1</accession>
<protein>
    <submittedName>
        <fullName evidence="2">Uncharacterized protein</fullName>
    </submittedName>
</protein>
<sequence>MKKTYLSILAVLILLVSGCVGTQPPLEQNIESIEISHSSFGWAGQEYLIDFINNSFYSYQSEKIGEGRDESAKNAGYTYIGSLNDVNGFYQTAEQLDFFNWQERYDNLEIMDGHQWSITITYHDGASKHISGSNAYPKNWELMGAVFQKLTTINVLN</sequence>
<evidence type="ECO:0000313" key="3">
    <source>
        <dbReference type="Proteomes" id="UP000306912"/>
    </source>
</evidence>
<reference evidence="2 3" key="1">
    <citation type="submission" date="2019-05" db="EMBL/GenBank/DDBJ databases">
        <title>Culicoidintestinum kansasii gen. nov., sp. nov. from the gastrointestinal tract of the biting midge, Culicoides sonorensis.</title>
        <authorList>
            <person name="Neupane S."/>
            <person name="Ghosh A."/>
            <person name="Gunther S."/>
            <person name="Martin K."/>
            <person name="Zurek L."/>
        </authorList>
    </citation>
    <scope>NUCLEOTIDE SEQUENCE [LARGE SCALE GENOMIC DNA]</scope>
    <source>
        <strain evidence="2 3">CS-1</strain>
    </source>
</reference>
<keyword evidence="1" id="KW-0732">Signal</keyword>
<dbReference type="AlphaFoldDB" id="A0A5R8QCS1"/>
<feature type="signal peptide" evidence="1">
    <location>
        <begin position="1"/>
        <end position="22"/>
    </location>
</feature>
<evidence type="ECO:0000256" key="1">
    <source>
        <dbReference type="SAM" id="SignalP"/>
    </source>
</evidence>
<comment type="caution">
    <text evidence="2">The sequence shown here is derived from an EMBL/GenBank/DDBJ whole genome shotgun (WGS) entry which is preliminary data.</text>
</comment>
<dbReference type="PROSITE" id="PS51257">
    <property type="entry name" value="PROKAR_LIPOPROTEIN"/>
    <property type="match status" value="1"/>
</dbReference>
<feature type="chain" id="PRO_5038416371" evidence="1">
    <location>
        <begin position="23"/>
        <end position="157"/>
    </location>
</feature>
<keyword evidence="3" id="KW-1185">Reference proteome</keyword>
<dbReference type="OrthoDB" id="4979632at2"/>
<name>A0A5R8QCS1_9FIRM</name>
<dbReference type="Proteomes" id="UP000306912">
    <property type="component" value="Unassembled WGS sequence"/>
</dbReference>
<organism evidence="2 3">
    <name type="scientific">Culicoidibacter larvae</name>
    <dbReference type="NCBI Taxonomy" id="2579976"/>
    <lineage>
        <taxon>Bacteria</taxon>
        <taxon>Bacillati</taxon>
        <taxon>Bacillota</taxon>
        <taxon>Culicoidibacteria</taxon>
        <taxon>Culicoidibacterales</taxon>
        <taxon>Culicoidibacteraceae</taxon>
        <taxon>Culicoidibacter</taxon>
    </lineage>
</organism>